<evidence type="ECO:0000313" key="5">
    <source>
        <dbReference type="Proteomes" id="UP001175271"/>
    </source>
</evidence>
<sequence>MYGDLLSADSFQLGWVLNNNRNSKQGGVRLHHRKKEATYQEITQEILKRYFDGLKDKTKKDDARDIRVARNVERRVYEVLNVMAAANIVSKDNKTVRFIGASVNASNT</sequence>
<evidence type="ECO:0000313" key="4">
    <source>
        <dbReference type="EMBL" id="KAK0393776.1"/>
    </source>
</evidence>
<protein>
    <recommendedName>
        <fullName evidence="3">E2F/DP family winged-helix DNA-binding domain-containing protein</fullName>
    </recommendedName>
</protein>
<dbReference type="InterPro" id="IPR036388">
    <property type="entry name" value="WH-like_DNA-bd_sf"/>
</dbReference>
<dbReference type="PANTHER" id="PTHR12548">
    <property type="entry name" value="TRANSCRIPTION FACTOR DP"/>
    <property type="match status" value="1"/>
</dbReference>
<dbReference type="SMART" id="SM01372">
    <property type="entry name" value="E2F_TDP"/>
    <property type="match status" value="1"/>
</dbReference>
<evidence type="ECO:0000256" key="1">
    <source>
        <dbReference type="ARBA" id="ARBA00010940"/>
    </source>
</evidence>
<keyword evidence="2" id="KW-0238">DNA-binding</keyword>
<evidence type="ECO:0000259" key="3">
    <source>
        <dbReference type="SMART" id="SM01372"/>
    </source>
</evidence>
<dbReference type="AlphaFoldDB" id="A0AA39GVB3"/>
<dbReference type="EMBL" id="JAUCMV010000005">
    <property type="protein sequence ID" value="KAK0393776.1"/>
    <property type="molecule type" value="Genomic_DNA"/>
</dbReference>
<reference evidence="4" key="1">
    <citation type="submission" date="2023-06" db="EMBL/GenBank/DDBJ databases">
        <title>Genomic analysis of the entomopathogenic nematode Steinernema hermaphroditum.</title>
        <authorList>
            <person name="Schwarz E.M."/>
            <person name="Heppert J.K."/>
            <person name="Baniya A."/>
            <person name="Schwartz H.T."/>
            <person name="Tan C.-H."/>
            <person name="Antoshechkin I."/>
            <person name="Sternberg P.W."/>
            <person name="Goodrich-Blair H."/>
            <person name="Dillman A.R."/>
        </authorList>
    </citation>
    <scope>NUCLEOTIDE SEQUENCE</scope>
    <source>
        <strain evidence="4">PS9179</strain>
        <tissue evidence="4">Whole animal</tissue>
    </source>
</reference>
<keyword evidence="5" id="KW-1185">Reference proteome</keyword>
<dbReference type="Pfam" id="PF02319">
    <property type="entry name" value="WHD_E2F_TDP"/>
    <property type="match status" value="1"/>
</dbReference>
<comment type="caution">
    <text evidence="4">The sequence shown here is derived from an EMBL/GenBank/DDBJ whole genome shotgun (WGS) entry which is preliminary data.</text>
</comment>
<name>A0AA39GVB3_9BILA</name>
<dbReference type="InterPro" id="IPR036390">
    <property type="entry name" value="WH_DNA-bd_sf"/>
</dbReference>
<dbReference type="GO" id="GO:0005634">
    <property type="term" value="C:nucleus"/>
    <property type="evidence" value="ECO:0007669"/>
    <property type="project" value="UniProtKB-SubCell"/>
</dbReference>
<dbReference type="GO" id="GO:0000977">
    <property type="term" value="F:RNA polymerase II transcription regulatory region sequence-specific DNA binding"/>
    <property type="evidence" value="ECO:0007669"/>
    <property type="project" value="TreeGrafter"/>
</dbReference>
<dbReference type="Gene3D" id="1.10.10.10">
    <property type="entry name" value="Winged helix-like DNA-binding domain superfamily/Winged helix DNA-binding domain"/>
    <property type="match status" value="1"/>
</dbReference>
<dbReference type="InterPro" id="IPR003316">
    <property type="entry name" value="E2F_WHTH_DNA-bd_dom"/>
</dbReference>
<keyword evidence="2" id="KW-0805">Transcription regulation</keyword>
<dbReference type="Proteomes" id="UP001175271">
    <property type="component" value="Unassembled WGS sequence"/>
</dbReference>
<keyword evidence="2" id="KW-0804">Transcription</keyword>
<comment type="similarity">
    <text evidence="1 2">Belongs to the E2F/DP family.</text>
</comment>
<feature type="domain" description="E2F/DP family winged-helix DNA-binding" evidence="3">
    <location>
        <begin position="34"/>
        <end position="100"/>
    </location>
</feature>
<comment type="subcellular location">
    <subcellularLocation>
        <location evidence="2">Nucleus</location>
    </subcellularLocation>
</comment>
<proteinExistence type="inferred from homology"/>
<gene>
    <name evidence="4" type="ORF">QR680_000396</name>
</gene>
<dbReference type="SUPFAM" id="SSF46785">
    <property type="entry name" value="Winged helix' DNA-binding domain"/>
    <property type="match status" value="1"/>
</dbReference>
<dbReference type="GO" id="GO:0000981">
    <property type="term" value="F:DNA-binding transcription factor activity, RNA polymerase II-specific"/>
    <property type="evidence" value="ECO:0007669"/>
    <property type="project" value="TreeGrafter"/>
</dbReference>
<dbReference type="InterPro" id="IPR015648">
    <property type="entry name" value="Transcrpt_fac_DP"/>
</dbReference>
<dbReference type="GO" id="GO:0005667">
    <property type="term" value="C:transcription regulator complex"/>
    <property type="evidence" value="ECO:0007669"/>
    <property type="project" value="InterPro"/>
</dbReference>
<evidence type="ECO:0000256" key="2">
    <source>
        <dbReference type="RuleBase" id="RU003796"/>
    </source>
</evidence>
<accession>A0AA39GVB3</accession>
<organism evidence="4 5">
    <name type="scientific">Steinernema hermaphroditum</name>
    <dbReference type="NCBI Taxonomy" id="289476"/>
    <lineage>
        <taxon>Eukaryota</taxon>
        <taxon>Metazoa</taxon>
        <taxon>Ecdysozoa</taxon>
        <taxon>Nematoda</taxon>
        <taxon>Chromadorea</taxon>
        <taxon>Rhabditida</taxon>
        <taxon>Tylenchina</taxon>
        <taxon>Panagrolaimomorpha</taxon>
        <taxon>Strongyloidoidea</taxon>
        <taxon>Steinernematidae</taxon>
        <taxon>Steinernema</taxon>
    </lineage>
</organism>
<dbReference type="PANTHER" id="PTHR12548:SF9">
    <property type="entry name" value="TRANSCRIPTION FACTOR DP"/>
    <property type="match status" value="1"/>
</dbReference>
<keyword evidence="2" id="KW-0539">Nucleus</keyword>
<dbReference type="GO" id="GO:0051726">
    <property type="term" value="P:regulation of cell cycle"/>
    <property type="evidence" value="ECO:0007669"/>
    <property type="project" value="InterPro"/>
</dbReference>